<evidence type="ECO:0000256" key="4">
    <source>
        <dbReference type="ARBA" id="ARBA00022777"/>
    </source>
</evidence>
<reference evidence="9 10" key="1">
    <citation type="submission" date="2017-05" db="EMBL/GenBank/DDBJ databases">
        <title>Vagococcus spp. assemblies.</title>
        <authorList>
            <person name="Gulvik C.A."/>
        </authorList>
    </citation>
    <scope>NUCLEOTIDE SEQUENCE [LARGE SCALE GENOMIC DNA]</scope>
    <source>
        <strain evidence="9 10">SS1714</strain>
    </source>
</reference>
<keyword evidence="10" id="KW-1185">Reference proteome</keyword>
<name>A0A430B707_9ENTE</name>
<dbReference type="InterPro" id="IPR018484">
    <property type="entry name" value="FGGY_N"/>
</dbReference>
<comment type="similarity">
    <text evidence="1">Belongs to the FGGY kinase family.</text>
</comment>
<evidence type="ECO:0000256" key="1">
    <source>
        <dbReference type="ARBA" id="ARBA00009156"/>
    </source>
</evidence>
<keyword evidence="2" id="KW-0808">Transferase</keyword>
<dbReference type="Gene3D" id="3.30.420.40">
    <property type="match status" value="2"/>
</dbReference>
<keyword evidence="4 9" id="KW-0418">Kinase</keyword>
<dbReference type="Pfam" id="PF02782">
    <property type="entry name" value="FGGY_C"/>
    <property type="match status" value="1"/>
</dbReference>
<feature type="domain" description="Carbohydrate kinase FGGY C-terminal" evidence="8">
    <location>
        <begin position="250"/>
        <end position="440"/>
    </location>
</feature>
<evidence type="ECO:0000259" key="7">
    <source>
        <dbReference type="Pfam" id="PF00370"/>
    </source>
</evidence>
<dbReference type="InterPro" id="IPR018485">
    <property type="entry name" value="FGGY_C"/>
</dbReference>
<dbReference type="SUPFAM" id="SSF53067">
    <property type="entry name" value="Actin-like ATPase domain"/>
    <property type="match status" value="2"/>
</dbReference>
<dbReference type="RefSeq" id="WP_126792179.1">
    <property type="nucleotide sequence ID" value="NZ_CP060720.1"/>
</dbReference>
<feature type="domain" description="Carbohydrate kinase FGGY N-terminal" evidence="7">
    <location>
        <begin position="5"/>
        <end position="240"/>
    </location>
</feature>
<dbReference type="GO" id="GO:0005524">
    <property type="term" value="F:ATP binding"/>
    <property type="evidence" value="ECO:0007669"/>
    <property type="project" value="UniProtKB-KW"/>
</dbReference>
<evidence type="ECO:0000256" key="6">
    <source>
        <dbReference type="ARBA" id="ARBA00023308"/>
    </source>
</evidence>
<dbReference type="InterPro" id="IPR043129">
    <property type="entry name" value="ATPase_NBD"/>
</dbReference>
<dbReference type="FunFam" id="3.30.420.40:FF:000064">
    <property type="entry name" value="Rhamnulokinase"/>
    <property type="match status" value="1"/>
</dbReference>
<dbReference type="CDD" id="cd07771">
    <property type="entry name" value="ASKHA_NBD_FGGY_RhaB-like"/>
    <property type="match status" value="1"/>
</dbReference>
<dbReference type="AlphaFoldDB" id="A0A430B707"/>
<evidence type="ECO:0000256" key="5">
    <source>
        <dbReference type="ARBA" id="ARBA00022840"/>
    </source>
</evidence>
<proteinExistence type="inferred from homology"/>
<evidence type="ECO:0000256" key="3">
    <source>
        <dbReference type="ARBA" id="ARBA00022741"/>
    </source>
</evidence>
<keyword evidence="3" id="KW-0547">Nucleotide-binding</keyword>
<evidence type="ECO:0000313" key="10">
    <source>
        <dbReference type="Proteomes" id="UP000288028"/>
    </source>
</evidence>
<dbReference type="InterPro" id="IPR050406">
    <property type="entry name" value="FGGY_Carb_Kinase"/>
</dbReference>
<dbReference type="EMBL" id="NGKB01000003">
    <property type="protein sequence ID" value="RSU16110.1"/>
    <property type="molecule type" value="Genomic_DNA"/>
</dbReference>
<accession>A0A430B707</accession>
<dbReference type="GeneID" id="95581392"/>
<comment type="caution">
    <text evidence="9">The sequence shown here is derived from an EMBL/GenBank/DDBJ whole genome shotgun (WGS) entry which is preliminary data.</text>
</comment>
<dbReference type="PANTHER" id="PTHR43095">
    <property type="entry name" value="SUGAR KINASE"/>
    <property type="match status" value="1"/>
</dbReference>
<dbReference type="GO" id="GO:0008993">
    <property type="term" value="F:rhamnulokinase activity"/>
    <property type="evidence" value="ECO:0007669"/>
    <property type="project" value="InterPro"/>
</dbReference>
<dbReference type="InterPro" id="IPR013449">
    <property type="entry name" value="Rhamnulokinase"/>
</dbReference>
<gene>
    <name evidence="9" type="ORF">CBF28_03935</name>
</gene>
<evidence type="ECO:0000256" key="2">
    <source>
        <dbReference type="ARBA" id="ARBA00022679"/>
    </source>
</evidence>
<keyword evidence="6" id="KW-0684">Rhamnose metabolism</keyword>
<sequence length="485" mass="55294">MNLNVLAFDFGASSGRAIVGKYKNGNLNLEEVHRFDNQILEKENTLFWNIDYLLENILIGIKKATDKYPIESLGIDTWGVDFGLLDKSGELLENSVHYRDSRTKGSLTYLKKIISKEELYQQTGNQLMEINTLFQLLTVKNERPDLFERIDKVLLMPDLLNYLLTGNMKTEQSIASTTQLTNPYTKDWNKELMDLFQLPASLFPDIVTEGNQLGKLKSSFGLPAIEVINVCEHDTASAVLSVPSNQNFLFISCGTWSLVGTELEEPIVTQKAQNYNLTNESGNNKTTRFLKNCTGLWIIQELKRNFREQGMDYSYDEITDMTEKKKAFRCLIDTDDPRFTSPGKMKEKIQAYAKETNQELPEEPGELFRCVYESLAFKYKYTTLEIIDAVGNEFDTLNIVGGGSQSALLCQMVADATGMRVCAGPVEATAIGNIIQQLMAHQVIDSVYEAREWIKKISNVTYYFPERKEAWENQFPKYQKLLDKE</sequence>
<protein>
    <submittedName>
        <fullName evidence="9">Rhamnulokinase</fullName>
    </submittedName>
</protein>
<evidence type="ECO:0000259" key="8">
    <source>
        <dbReference type="Pfam" id="PF02782"/>
    </source>
</evidence>
<dbReference type="Proteomes" id="UP000288028">
    <property type="component" value="Unassembled WGS sequence"/>
</dbReference>
<dbReference type="PANTHER" id="PTHR43095:SF5">
    <property type="entry name" value="XYLULOSE KINASE"/>
    <property type="match status" value="1"/>
</dbReference>
<dbReference type="GO" id="GO:0019301">
    <property type="term" value="P:rhamnose catabolic process"/>
    <property type="evidence" value="ECO:0007669"/>
    <property type="project" value="InterPro"/>
</dbReference>
<keyword evidence="5" id="KW-0067">ATP-binding</keyword>
<dbReference type="OrthoDB" id="9805576at2"/>
<evidence type="ECO:0000313" key="9">
    <source>
        <dbReference type="EMBL" id="RSU16110.1"/>
    </source>
</evidence>
<dbReference type="Pfam" id="PF00370">
    <property type="entry name" value="FGGY_N"/>
    <property type="match status" value="1"/>
</dbReference>
<organism evidence="9 10">
    <name type="scientific">Vagococcus carniphilus</name>
    <dbReference type="NCBI Taxonomy" id="218144"/>
    <lineage>
        <taxon>Bacteria</taxon>
        <taxon>Bacillati</taxon>
        <taxon>Bacillota</taxon>
        <taxon>Bacilli</taxon>
        <taxon>Lactobacillales</taxon>
        <taxon>Enterococcaceae</taxon>
        <taxon>Vagococcus</taxon>
    </lineage>
</organism>
<dbReference type="InterPro" id="IPR000577">
    <property type="entry name" value="Carb_kinase_FGGY"/>
</dbReference>
<dbReference type="PIRSF" id="PIRSF000538">
    <property type="entry name" value="GlpK"/>
    <property type="match status" value="1"/>
</dbReference>